<dbReference type="OrthoDB" id="9810080at2"/>
<dbReference type="CDD" id="cd03056">
    <property type="entry name" value="GST_N_4"/>
    <property type="match status" value="1"/>
</dbReference>
<evidence type="ECO:0000313" key="4">
    <source>
        <dbReference type="Proteomes" id="UP000032515"/>
    </source>
</evidence>
<evidence type="ECO:0000259" key="2">
    <source>
        <dbReference type="PROSITE" id="PS50405"/>
    </source>
</evidence>
<accession>A0A0D7EZ83</accession>
<comment type="caution">
    <text evidence="3">The sequence shown here is derived from an EMBL/GenBank/DDBJ whole genome shotgun (WGS) entry which is preliminary data.</text>
</comment>
<evidence type="ECO:0000259" key="1">
    <source>
        <dbReference type="PROSITE" id="PS50404"/>
    </source>
</evidence>
<dbReference type="InterPro" id="IPR040079">
    <property type="entry name" value="Glutathione_S-Trfase"/>
</dbReference>
<dbReference type="Proteomes" id="UP000032515">
    <property type="component" value="Unassembled WGS sequence"/>
</dbReference>
<dbReference type="InterPro" id="IPR010987">
    <property type="entry name" value="Glutathione-S-Trfase_C-like"/>
</dbReference>
<dbReference type="SUPFAM" id="SSF52833">
    <property type="entry name" value="Thioredoxin-like"/>
    <property type="match status" value="1"/>
</dbReference>
<dbReference type="SFLD" id="SFLDS00019">
    <property type="entry name" value="Glutathione_Transferase_(cytos"/>
    <property type="match status" value="1"/>
</dbReference>
<evidence type="ECO:0000313" key="3">
    <source>
        <dbReference type="EMBL" id="KIZ44742.1"/>
    </source>
</evidence>
<dbReference type="PROSITE" id="PS50404">
    <property type="entry name" value="GST_NTER"/>
    <property type="match status" value="1"/>
</dbReference>
<dbReference type="Gene3D" id="1.20.1050.10">
    <property type="match status" value="1"/>
</dbReference>
<organism evidence="3 4">
    <name type="scientific">Rhodopseudomonas palustris</name>
    <dbReference type="NCBI Taxonomy" id="1076"/>
    <lineage>
        <taxon>Bacteria</taxon>
        <taxon>Pseudomonadati</taxon>
        <taxon>Pseudomonadota</taxon>
        <taxon>Alphaproteobacteria</taxon>
        <taxon>Hyphomicrobiales</taxon>
        <taxon>Nitrobacteraceae</taxon>
        <taxon>Rhodopseudomonas</taxon>
    </lineage>
</organism>
<sequence>MQIYGDLNSGNCLKVKWVCDRLGLRYDWIAIDTMKGESRTPAFLKLNGAGQVPVVAFDDGRALAQSNAIIRYLARGSDLIPADAFEAAKMDEWLFWEQYSHEPYIAVCRYQMLYLGKDISELDPDKLKRGYAALARLEQQLAATPFLVGDRLSLADVALLAYSRVAHQGGFHLDGYKAVRRWIAAAEQQLGLPAAN</sequence>
<dbReference type="AlphaFoldDB" id="A0A0D7EZ83"/>
<dbReference type="PANTHER" id="PTHR44051:SF2">
    <property type="entry name" value="HYPOTHETICAL GLUTATHIONE S-TRANSFERASE LIKE PROTEIN"/>
    <property type="match status" value="1"/>
</dbReference>
<feature type="domain" description="GST C-terminal" evidence="2">
    <location>
        <begin position="83"/>
        <end position="196"/>
    </location>
</feature>
<name>A0A0D7EZ83_RHOPL</name>
<keyword evidence="3" id="KW-0808">Transferase</keyword>
<dbReference type="GO" id="GO:0016740">
    <property type="term" value="F:transferase activity"/>
    <property type="evidence" value="ECO:0007669"/>
    <property type="project" value="UniProtKB-KW"/>
</dbReference>
<dbReference type="PANTHER" id="PTHR44051">
    <property type="entry name" value="GLUTATHIONE S-TRANSFERASE-RELATED"/>
    <property type="match status" value="1"/>
</dbReference>
<dbReference type="InterPro" id="IPR004045">
    <property type="entry name" value="Glutathione_S-Trfase_N"/>
</dbReference>
<dbReference type="Pfam" id="PF13409">
    <property type="entry name" value="GST_N_2"/>
    <property type="match status" value="1"/>
</dbReference>
<dbReference type="PROSITE" id="PS50405">
    <property type="entry name" value="GST_CTER"/>
    <property type="match status" value="1"/>
</dbReference>
<dbReference type="InterPro" id="IPR036282">
    <property type="entry name" value="Glutathione-S-Trfase_C_sf"/>
</dbReference>
<dbReference type="SUPFAM" id="SSF47616">
    <property type="entry name" value="GST C-terminal domain-like"/>
    <property type="match status" value="1"/>
</dbReference>
<dbReference type="EMBL" id="JXXE01000179">
    <property type="protein sequence ID" value="KIZ44742.1"/>
    <property type="molecule type" value="Genomic_DNA"/>
</dbReference>
<dbReference type="InterPro" id="IPR036249">
    <property type="entry name" value="Thioredoxin-like_sf"/>
</dbReference>
<dbReference type="Pfam" id="PF13410">
    <property type="entry name" value="GST_C_2"/>
    <property type="match status" value="1"/>
</dbReference>
<dbReference type="SFLD" id="SFLDG00358">
    <property type="entry name" value="Main_(cytGST)"/>
    <property type="match status" value="1"/>
</dbReference>
<protein>
    <submittedName>
        <fullName evidence="3">Glutathione S-transferase</fullName>
    </submittedName>
</protein>
<gene>
    <name evidence="3" type="ORF">OO17_09405</name>
</gene>
<reference evidence="3 4" key="1">
    <citation type="submission" date="2014-11" db="EMBL/GenBank/DDBJ databases">
        <title>Genomics and ecophysiology of heterotrophic nitrogen fixing bacteria isolated from estuarine surface water.</title>
        <authorList>
            <person name="Bentzon-Tilia M."/>
            <person name="Severin I."/>
            <person name="Hansen L.H."/>
            <person name="Riemann L."/>
        </authorList>
    </citation>
    <scope>NUCLEOTIDE SEQUENCE [LARGE SCALE GENOMIC DNA]</scope>
    <source>
        <strain evidence="3 4">BAL398</strain>
    </source>
</reference>
<proteinExistence type="predicted"/>
<dbReference type="Gene3D" id="3.40.30.10">
    <property type="entry name" value="Glutaredoxin"/>
    <property type="match status" value="1"/>
</dbReference>
<dbReference type="PATRIC" id="fig|1076.23.peg.1230"/>
<feature type="domain" description="GST N-terminal" evidence="1">
    <location>
        <begin position="1"/>
        <end position="81"/>
    </location>
</feature>
<dbReference type="RefSeq" id="WP_044409130.1">
    <property type="nucleotide sequence ID" value="NZ_JXXE01000179.1"/>
</dbReference>